<organism evidence="1 3">
    <name type="scientific">Auxenochlorella protothecoides</name>
    <name type="common">Green microalga</name>
    <name type="synonym">Chlorella protothecoides</name>
    <dbReference type="NCBI Taxonomy" id="3075"/>
    <lineage>
        <taxon>Eukaryota</taxon>
        <taxon>Viridiplantae</taxon>
        <taxon>Chlorophyta</taxon>
        <taxon>core chlorophytes</taxon>
        <taxon>Trebouxiophyceae</taxon>
        <taxon>Chlorellales</taxon>
        <taxon>Chlorellaceae</taxon>
        <taxon>Auxenochlorella</taxon>
    </lineage>
</organism>
<reference evidence="4" key="2">
    <citation type="journal article" date="2018" name="Algal Res.">
        <title>Characterization of plant carbon substrate utilization by Auxenochlorella protothecoides.</title>
        <authorList>
            <person name="Vogler B.W."/>
            <person name="Starkenburg S.R."/>
            <person name="Sudasinghe N."/>
            <person name="Schambach J.Y."/>
            <person name="Rollin J.A."/>
            <person name="Pattathil S."/>
            <person name="Barry A.N."/>
        </authorList>
    </citation>
    <scope>NUCLEOTIDE SEQUENCE [LARGE SCALE GENOMIC DNA]</scope>
    <source>
        <strain evidence="4">UTEX 25</strain>
    </source>
</reference>
<reference evidence="2" key="3">
    <citation type="submission" date="2018-10" db="EMBL/GenBank/DDBJ databases">
        <authorList>
            <person name="Hovde B."/>
            <person name="Zhang X."/>
        </authorList>
    </citation>
    <scope>NUCLEOTIDE SEQUENCE [LARGE SCALE GENOMIC DNA]</scope>
    <source>
        <strain evidence="2">UTEX 25</strain>
    </source>
</reference>
<gene>
    <name evidence="2" type="ORF">APUTEX25_004281</name>
    <name evidence="1" type="ORF">F751_2590</name>
</gene>
<accession>A0A087SJ44</accession>
<dbReference type="KEGG" id="apro:F751_2590"/>
<sequence length="109" mass="11664">MGWTILNEGGIARTCPPIQAPRKQRLPGRTRARRVLKLAGDEGTARCASAPDPLPGHVVTGYSRKRLEEDLVSPLILRKATRRVDPLCPSSLLSGLCIEGRGAGGDGPR</sequence>
<dbReference type="RefSeq" id="XP_011398644.1">
    <property type="nucleotide sequence ID" value="XM_011400342.1"/>
</dbReference>
<protein>
    <submittedName>
        <fullName evidence="1">Uncharacterized protein</fullName>
    </submittedName>
</protein>
<dbReference type="Proteomes" id="UP000028924">
    <property type="component" value="Unassembled WGS sequence"/>
</dbReference>
<proteinExistence type="predicted"/>
<dbReference type="AlphaFoldDB" id="A0A087SJ44"/>
<evidence type="ECO:0000313" key="1">
    <source>
        <dbReference type="EMBL" id="KFM25748.1"/>
    </source>
</evidence>
<evidence type="ECO:0000313" key="4">
    <source>
        <dbReference type="Proteomes" id="UP000279271"/>
    </source>
</evidence>
<evidence type="ECO:0000313" key="3">
    <source>
        <dbReference type="Proteomes" id="UP000028924"/>
    </source>
</evidence>
<evidence type="ECO:0000313" key="2">
    <source>
        <dbReference type="EMBL" id="RMZ57447.1"/>
    </source>
</evidence>
<dbReference type="GeneID" id="23613981"/>
<name>A0A087SJ44_AUXPR</name>
<reference evidence="1 3" key="1">
    <citation type="journal article" date="2014" name="BMC Genomics">
        <title>Oil accumulation mechanisms of the oleaginous microalga Chlorella protothecoides revealed through its genome, transcriptomes, and proteomes.</title>
        <authorList>
            <person name="Gao C."/>
            <person name="Wang Y."/>
            <person name="Shen Y."/>
            <person name="Yan D."/>
            <person name="He X."/>
            <person name="Dai J."/>
            <person name="Wu Q."/>
        </authorList>
    </citation>
    <scope>NUCLEOTIDE SEQUENCE [LARGE SCALE GENOMIC DNA]</scope>
    <source>
        <strain evidence="1 3">0710</strain>
    </source>
</reference>
<keyword evidence="3" id="KW-1185">Reference proteome</keyword>
<dbReference type="EMBL" id="KL662122">
    <property type="protein sequence ID" value="KFM25748.1"/>
    <property type="molecule type" value="Genomic_DNA"/>
</dbReference>
<dbReference type="Proteomes" id="UP000279271">
    <property type="component" value="Unassembled WGS sequence"/>
</dbReference>
<dbReference type="EMBL" id="QOKY01000128">
    <property type="protein sequence ID" value="RMZ57447.1"/>
    <property type="molecule type" value="Genomic_DNA"/>
</dbReference>
<reference evidence="2" key="4">
    <citation type="submission" date="2018-11" db="EMBL/GenBank/DDBJ databases">
        <title>Characterization of plant carbon substrate utilization by Auxenochlorella protothecoides.</title>
        <authorList>
            <person name="Vogler B.W."/>
            <person name="Starkenburg S.R."/>
            <person name="Sudasinghe N."/>
            <person name="Schambach J.Y."/>
            <person name="Rollin J.A."/>
            <person name="Pattathil S."/>
            <person name="Barry A.N."/>
        </authorList>
    </citation>
    <scope>NUCLEOTIDE SEQUENCE [LARGE SCALE GENOMIC DNA]</scope>
    <source>
        <strain evidence="2">UTEX 25</strain>
    </source>
</reference>